<dbReference type="Gene3D" id="3.40.50.720">
    <property type="entry name" value="NAD(P)-binding Rossmann-like Domain"/>
    <property type="match status" value="1"/>
</dbReference>
<dbReference type="PANTHER" id="PTHR24320">
    <property type="entry name" value="RETINOL DEHYDROGENASE"/>
    <property type="match status" value="1"/>
</dbReference>
<gene>
    <name evidence="3" type="ORF">IM811_011925</name>
</gene>
<dbReference type="EMBL" id="JADCTT010000004">
    <property type="protein sequence ID" value="KAF9753167.1"/>
    <property type="molecule type" value="Genomic_DNA"/>
</dbReference>
<evidence type="ECO:0000313" key="4">
    <source>
        <dbReference type="Proteomes" id="UP000616885"/>
    </source>
</evidence>
<protein>
    <submittedName>
        <fullName evidence="3">Uncharacterized protein</fullName>
    </submittedName>
</protein>
<dbReference type="PRINTS" id="PR00081">
    <property type="entry name" value="GDHRDH"/>
</dbReference>
<dbReference type="GO" id="GO:0016491">
    <property type="term" value="F:oxidoreductase activity"/>
    <property type="evidence" value="ECO:0007669"/>
    <property type="project" value="UniProtKB-KW"/>
</dbReference>
<sequence>MSYKRSILLTGGTHGLGYEAASKLAKDHPDYLIVVASRSDKEKAAERINQKLGQSNTQWMKLDLSDPDSVRRFAQQWIADASKPPLQVLMFNAGLQFPTTLTLTPEGMEKTFAIAHVGHAMLFHLLYPQLATGGRVVLTSSGTHDPAQKSGLPDAEYNTAQDLAYPPKSMVDIPGRKRYSTAKLCNVLWGYALAKRLAERAPERRITVTSMDPGLMPGTDLAREASKIEKFLWYHVLPRTIGLLRLLVHPNVHSPAESGAALARLATGSDVEGITGKYFESLREIKSSEDSYNIAKQDDLWDWTVNYVAQGDAVEKARLDSLKV</sequence>
<evidence type="ECO:0000313" key="3">
    <source>
        <dbReference type="EMBL" id="KAF9753167.1"/>
    </source>
</evidence>
<dbReference type="SUPFAM" id="SSF51735">
    <property type="entry name" value="NAD(P)-binding Rossmann-fold domains"/>
    <property type="match status" value="1"/>
</dbReference>
<evidence type="ECO:0000256" key="1">
    <source>
        <dbReference type="ARBA" id="ARBA00006484"/>
    </source>
</evidence>
<dbReference type="PANTHER" id="PTHR24320:SF152">
    <property type="entry name" value="SHORT-CHAIN DEHYDROGENASE_REDUCTASE FAMILY PROTEIN"/>
    <property type="match status" value="1"/>
</dbReference>
<comment type="similarity">
    <text evidence="1">Belongs to the short-chain dehydrogenases/reductases (SDR) family.</text>
</comment>
<dbReference type="InterPro" id="IPR002347">
    <property type="entry name" value="SDR_fam"/>
</dbReference>
<dbReference type="InterPro" id="IPR036291">
    <property type="entry name" value="NAD(P)-bd_dom_sf"/>
</dbReference>
<dbReference type="AlphaFoldDB" id="A0A8H7TNG8"/>
<dbReference type="Pfam" id="PF00106">
    <property type="entry name" value="adh_short"/>
    <property type="match status" value="1"/>
</dbReference>
<name>A0A8H7TNG8_BIOOC</name>
<reference evidence="3" key="1">
    <citation type="submission" date="2020-10" db="EMBL/GenBank/DDBJ databases">
        <title>High-Quality Genome Resource of Clonostachys rosea strain S41 by Oxford Nanopore Long-Read Sequencing.</title>
        <authorList>
            <person name="Wang H."/>
        </authorList>
    </citation>
    <scope>NUCLEOTIDE SEQUENCE</scope>
    <source>
        <strain evidence="3">S41</strain>
    </source>
</reference>
<accession>A0A8H7TNG8</accession>
<comment type="caution">
    <text evidence="3">The sequence shown here is derived from an EMBL/GenBank/DDBJ whole genome shotgun (WGS) entry which is preliminary data.</text>
</comment>
<dbReference type="Proteomes" id="UP000616885">
    <property type="component" value="Unassembled WGS sequence"/>
</dbReference>
<evidence type="ECO:0000256" key="2">
    <source>
        <dbReference type="ARBA" id="ARBA00023002"/>
    </source>
</evidence>
<proteinExistence type="inferred from homology"/>
<organism evidence="3 4">
    <name type="scientific">Bionectria ochroleuca</name>
    <name type="common">Gliocladium roseum</name>
    <dbReference type="NCBI Taxonomy" id="29856"/>
    <lineage>
        <taxon>Eukaryota</taxon>
        <taxon>Fungi</taxon>
        <taxon>Dikarya</taxon>
        <taxon>Ascomycota</taxon>
        <taxon>Pezizomycotina</taxon>
        <taxon>Sordariomycetes</taxon>
        <taxon>Hypocreomycetidae</taxon>
        <taxon>Hypocreales</taxon>
        <taxon>Bionectriaceae</taxon>
        <taxon>Clonostachys</taxon>
    </lineage>
</organism>
<keyword evidence="2" id="KW-0560">Oxidoreductase</keyword>